<name>A0A4Q7EJX9_9GAMM</name>
<feature type="transmembrane region" description="Helical" evidence="1">
    <location>
        <begin position="129"/>
        <end position="152"/>
    </location>
</feature>
<gene>
    <name evidence="2" type="ORF">C3B51_04375</name>
</gene>
<dbReference type="AlphaFoldDB" id="A0A4Q7EJX9"/>
<keyword evidence="1" id="KW-0812">Transmembrane</keyword>
<comment type="caution">
    <text evidence="2">The sequence shown here is derived from an EMBL/GenBank/DDBJ whole genome shotgun (WGS) entry which is preliminary data.</text>
</comment>
<protein>
    <submittedName>
        <fullName evidence="2">Uncharacterized protein</fullName>
    </submittedName>
</protein>
<organism evidence="2 3">
    <name type="scientific">Pseudoalteromonas rubra</name>
    <dbReference type="NCBI Taxonomy" id="43658"/>
    <lineage>
        <taxon>Bacteria</taxon>
        <taxon>Pseudomonadati</taxon>
        <taxon>Pseudomonadota</taxon>
        <taxon>Gammaproteobacteria</taxon>
        <taxon>Alteromonadales</taxon>
        <taxon>Pseudoalteromonadaceae</taxon>
        <taxon>Pseudoalteromonas</taxon>
    </lineage>
</organism>
<evidence type="ECO:0000256" key="1">
    <source>
        <dbReference type="SAM" id="Phobius"/>
    </source>
</evidence>
<keyword evidence="1" id="KW-0472">Membrane</keyword>
<evidence type="ECO:0000313" key="3">
    <source>
        <dbReference type="Proteomes" id="UP000292345"/>
    </source>
</evidence>
<sequence>MYCIDANALSIVCEKIETETEFKELVVGQIQTSEIVVLVEQGEPTETSTTKHKVLTVWKGVVGQHIYVSGGTEHSLLFTNRIEANGPMESPRGYCNLDHDKALAVIKSYFGNGYAPSPHHMERAYSSFLVNWPLIISFVFLALIGFYTYVFVRHYFSGKNNA</sequence>
<dbReference type="EMBL" id="PPUZ01000011">
    <property type="protein sequence ID" value="RZM84163.1"/>
    <property type="molecule type" value="Genomic_DNA"/>
</dbReference>
<reference evidence="2 3" key="1">
    <citation type="submission" date="2018-01" db="EMBL/GenBank/DDBJ databases">
        <title>Co-occurrence of chitin degradation, pigmentation and bioactivity in marine Pseudoalteromonas.</title>
        <authorList>
            <person name="Paulsen S."/>
            <person name="Gram L."/>
            <person name="Machado H."/>
        </authorList>
    </citation>
    <scope>NUCLEOTIDE SEQUENCE [LARGE SCALE GENOMIC DNA]</scope>
    <source>
        <strain evidence="2 3">S1946</strain>
    </source>
</reference>
<accession>A0A4Q7EJX9</accession>
<dbReference type="Proteomes" id="UP000292345">
    <property type="component" value="Unassembled WGS sequence"/>
</dbReference>
<proteinExistence type="predicted"/>
<keyword evidence="1" id="KW-1133">Transmembrane helix</keyword>
<evidence type="ECO:0000313" key="2">
    <source>
        <dbReference type="EMBL" id="RZM84163.1"/>
    </source>
</evidence>